<dbReference type="SUPFAM" id="SSF49879">
    <property type="entry name" value="SMAD/FHA domain"/>
    <property type="match status" value="1"/>
</dbReference>
<accession>A0ABR4A4Y2</accession>
<evidence type="ECO:0000313" key="2">
    <source>
        <dbReference type="EMBL" id="KAL2038408.1"/>
    </source>
</evidence>
<protein>
    <recommendedName>
        <fullName evidence="1">FHA domain-containing protein</fullName>
    </recommendedName>
</protein>
<dbReference type="InterPro" id="IPR008984">
    <property type="entry name" value="SMAD_FHA_dom_sf"/>
</dbReference>
<dbReference type="Gene3D" id="2.60.200.20">
    <property type="match status" value="1"/>
</dbReference>
<evidence type="ECO:0000259" key="1">
    <source>
        <dbReference type="PROSITE" id="PS50006"/>
    </source>
</evidence>
<dbReference type="Proteomes" id="UP001590950">
    <property type="component" value="Unassembled WGS sequence"/>
</dbReference>
<dbReference type="EMBL" id="JBEFKJ010000032">
    <property type="protein sequence ID" value="KAL2038408.1"/>
    <property type="molecule type" value="Genomic_DNA"/>
</dbReference>
<dbReference type="PROSITE" id="PS50006">
    <property type="entry name" value="FHA_DOMAIN"/>
    <property type="match status" value="1"/>
</dbReference>
<gene>
    <name evidence="2" type="ORF">N7G274_008747</name>
</gene>
<proteinExistence type="predicted"/>
<feature type="domain" description="FHA" evidence="1">
    <location>
        <begin position="43"/>
        <end position="101"/>
    </location>
</feature>
<sequence length="153" mass="16945">MTIIDTTPKDAVMQNGATPLGWLYVDDDDRLGVGVEICNGMDILIGRDPKQCRITNDDPSTSNHHLRIFSTIYNADEEPVQGFVHAEDMSTNGSYLRYRRGDTWAESSFGKGNAVLSGDQNQIRHCDGTVFGFDAVASTMPNGQLEDMNRIQE</sequence>
<keyword evidence="3" id="KW-1185">Reference proteome</keyword>
<dbReference type="SMART" id="SM00240">
    <property type="entry name" value="FHA"/>
    <property type="match status" value="1"/>
</dbReference>
<comment type="caution">
    <text evidence="2">The sequence shown here is derived from an EMBL/GenBank/DDBJ whole genome shotgun (WGS) entry which is preliminary data.</text>
</comment>
<organism evidence="2 3">
    <name type="scientific">Stereocaulon virgatum</name>
    <dbReference type="NCBI Taxonomy" id="373712"/>
    <lineage>
        <taxon>Eukaryota</taxon>
        <taxon>Fungi</taxon>
        <taxon>Dikarya</taxon>
        <taxon>Ascomycota</taxon>
        <taxon>Pezizomycotina</taxon>
        <taxon>Lecanoromycetes</taxon>
        <taxon>OSLEUM clade</taxon>
        <taxon>Lecanoromycetidae</taxon>
        <taxon>Lecanorales</taxon>
        <taxon>Lecanorineae</taxon>
        <taxon>Stereocaulaceae</taxon>
        <taxon>Stereocaulon</taxon>
    </lineage>
</organism>
<reference evidence="2 3" key="1">
    <citation type="submission" date="2024-09" db="EMBL/GenBank/DDBJ databases">
        <title>Rethinking Asexuality: The Enigmatic Case of Functional Sexual Genes in Lepraria (Stereocaulaceae).</title>
        <authorList>
            <person name="Doellman M."/>
            <person name="Sun Y."/>
            <person name="Barcenas-Pena A."/>
            <person name="Lumbsch H.T."/>
            <person name="Grewe F."/>
        </authorList>
    </citation>
    <scope>NUCLEOTIDE SEQUENCE [LARGE SCALE GENOMIC DNA]</scope>
    <source>
        <strain evidence="2 3">Mercado 3170</strain>
    </source>
</reference>
<name>A0ABR4A4Y2_9LECA</name>
<evidence type="ECO:0000313" key="3">
    <source>
        <dbReference type="Proteomes" id="UP001590950"/>
    </source>
</evidence>
<dbReference type="Pfam" id="PF00498">
    <property type="entry name" value="FHA"/>
    <property type="match status" value="1"/>
</dbReference>
<dbReference type="InterPro" id="IPR000253">
    <property type="entry name" value="FHA_dom"/>
</dbReference>